<comment type="caution">
    <text evidence="1">The sequence shown here is derived from an EMBL/GenBank/DDBJ whole genome shotgun (WGS) entry which is preliminary data.</text>
</comment>
<reference evidence="1 2" key="1">
    <citation type="submission" date="2019-02" db="EMBL/GenBank/DDBJ databases">
        <title>WGS of Pseudoxanthomonas species novum from clinical isolates.</title>
        <authorList>
            <person name="Bernier A.-M."/>
            <person name="Bernard K."/>
            <person name="Vachon A."/>
        </authorList>
    </citation>
    <scope>NUCLEOTIDE SEQUENCE [LARGE SCALE GENOMIC DNA]</scope>
    <source>
        <strain evidence="1 2">NML171200</strain>
    </source>
</reference>
<dbReference type="Proteomes" id="UP000292627">
    <property type="component" value="Unassembled WGS sequence"/>
</dbReference>
<dbReference type="EMBL" id="SHMC01000002">
    <property type="protein sequence ID" value="TAA26801.1"/>
    <property type="molecule type" value="Genomic_DNA"/>
</dbReference>
<sequence>MPVFRCFIRGENFPGSLSRQGEPVGFYTTRWVDAESPVEAEMLALGLLREDPILNSVAAEERSENAQIFFEKIEEVLSEPGRVSGAGFTFFPMGT</sequence>
<name>A0A4Q8LDJ6_9GAMM</name>
<proteinExistence type="predicted"/>
<evidence type="ECO:0000313" key="1">
    <source>
        <dbReference type="EMBL" id="TAA26801.1"/>
    </source>
</evidence>
<accession>A0A4Q8LDJ6</accession>
<gene>
    <name evidence="1" type="ORF">EA660_06205</name>
</gene>
<organism evidence="1 2">
    <name type="scientific">Pseudoxanthomonas winnipegensis</name>
    <dbReference type="NCBI Taxonomy" id="2480810"/>
    <lineage>
        <taxon>Bacteria</taxon>
        <taxon>Pseudomonadati</taxon>
        <taxon>Pseudomonadota</taxon>
        <taxon>Gammaproteobacteria</taxon>
        <taxon>Lysobacterales</taxon>
        <taxon>Lysobacteraceae</taxon>
        <taxon>Pseudoxanthomonas</taxon>
    </lineage>
</organism>
<evidence type="ECO:0000313" key="2">
    <source>
        <dbReference type="Proteomes" id="UP000292627"/>
    </source>
</evidence>
<dbReference type="AlphaFoldDB" id="A0A4Q8LDJ6"/>
<protein>
    <submittedName>
        <fullName evidence="1">Uncharacterized protein</fullName>
    </submittedName>
</protein>